<gene>
    <name evidence="4" type="ORF">C3K47_01735</name>
</gene>
<dbReference type="RefSeq" id="WP_103787343.1">
    <property type="nucleotide sequence ID" value="NZ_PQVF01000001.1"/>
</dbReference>
<proteinExistence type="inferred from homology"/>
<dbReference type="GO" id="GO:0005975">
    <property type="term" value="P:carbohydrate metabolic process"/>
    <property type="evidence" value="ECO:0007669"/>
    <property type="project" value="InterPro"/>
</dbReference>
<dbReference type="Proteomes" id="UP000236893">
    <property type="component" value="Unassembled WGS sequence"/>
</dbReference>
<dbReference type="AlphaFoldDB" id="A0A2S5A9H2"/>
<dbReference type="EMBL" id="PQVF01000001">
    <property type="protein sequence ID" value="POY39241.1"/>
    <property type="molecule type" value="Genomic_DNA"/>
</dbReference>
<organism evidence="4 5">
    <name type="scientific">Solitalea longa</name>
    <dbReference type="NCBI Taxonomy" id="2079460"/>
    <lineage>
        <taxon>Bacteria</taxon>
        <taxon>Pseudomonadati</taxon>
        <taxon>Bacteroidota</taxon>
        <taxon>Sphingobacteriia</taxon>
        <taxon>Sphingobacteriales</taxon>
        <taxon>Sphingobacteriaceae</taxon>
        <taxon>Solitalea</taxon>
    </lineage>
</organism>
<protein>
    <recommendedName>
        <fullName evidence="3">SIS domain-containing protein</fullName>
    </recommendedName>
</protein>
<comment type="caution">
    <text evidence="4">The sequence shown here is derived from an EMBL/GenBank/DDBJ whole genome shotgun (WGS) entry which is preliminary data.</text>
</comment>
<dbReference type="Pfam" id="PF01380">
    <property type="entry name" value="SIS"/>
    <property type="match status" value="1"/>
</dbReference>
<feature type="domain" description="SIS" evidence="3">
    <location>
        <begin position="18"/>
        <end position="164"/>
    </location>
</feature>
<dbReference type="GO" id="GO:0097367">
    <property type="term" value="F:carbohydrate derivative binding"/>
    <property type="evidence" value="ECO:0007669"/>
    <property type="project" value="InterPro"/>
</dbReference>
<dbReference type="Pfam" id="PF10432">
    <property type="entry name" value="bact-PGI_C"/>
    <property type="match status" value="1"/>
</dbReference>
<dbReference type="GO" id="GO:0004347">
    <property type="term" value="F:glucose-6-phosphate isomerase activity"/>
    <property type="evidence" value="ECO:0007669"/>
    <property type="project" value="InterPro"/>
</dbReference>
<dbReference type="GO" id="GO:0004476">
    <property type="term" value="F:mannose-6-phosphate isomerase activity"/>
    <property type="evidence" value="ECO:0007669"/>
    <property type="project" value="InterPro"/>
</dbReference>
<dbReference type="Gene3D" id="3.40.50.10490">
    <property type="entry name" value="Glucose-6-phosphate isomerase like protein, domain 1"/>
    <property type="match status" value="2"/>
</dbReference>
<evidence type="ECO:0000256" key="1">
    <source>
        <dbReference type="ARBA" id="ARBA00010523"/>
    </source>
</evidence>
<dbReference type="PROSITE" id="PS51464">
    <property type="entry name" value="SIS"/>
    <property type="match status" value="1"/>
</dbReference>
<dbReference type="SUPFAM" id="SSF53697">
    <property type="entry name" value="SIS domain"/>
    <property type="match status" value="1"/>
</dbReference>
<evidence type="ECO:0000259" key="3">
    <source>
        <dbReference type="PROSITE" id="PS51464"/>
    </source>
</evidence>
<accession>A0A2S5A9H2</accession>
<dbReference type="InterPro" id="IPR001347">
    <property type="entry name" value="SIS_dom"/>
</dbReference>
<keyword evidence="5" id="KW-1185">Reference proteome</keyword>
<dbReference type="InterPro" id="IPR035484">
    <property type="entry name" value="SIS_PGI/PMI_1"/>
</dbReference>
<evidence type="ECO:0000313" key="4">
    <source>
        <dbReference type="EMBL" id="POY39241.1"/>
    </source>
</evidence>
<dbReference type="InterPro" id="IPR046348">
    <property type="entry name" value="SIS_dom_sf"/>
</dbReference>
<dbReference type="InterPro" id="IPR019490">
    <property type="entry name" value="Glu6P/Mann6P_isomerase_C"/>
</dbReference>
<sequence length="325" mass="36766">MKYISQQLKQFSKQIKFAVDNYQPHGIEKSKLSNVVICGMGGSGIAGRIVKGYFNDKLDLPVEVINDYTLPRYTGPKTLAIFCSYSGNTEETIAAYKIAQEKGCQIVVISSGGELEKLAIHNENKVYKVEGGLQPRMALGSPLTYLFFIFFDLLGQYKNADIQKIVDFVVNSDDYVLQTNEMVARFNGTIKNKFVIITDSFFEGVATRFAQQVQENAKLEAFVQVLPEANHNVIESYYNKLDTNFIFLNSRNNHRTNLRFAFVKELLAKYDVSAMELLVKDTSLNTLFHIIYQLDWLSLQIADKVGAVSNEIPNIISLKDFLSKQ</sequence>
<reference evidence="4 5" key="1">
    <citation type="submission" date="2018-01" db="EMBL/GenBank/DDBJ databases">
        <authorList>
            <person name="Gaut B.S."/>
            <person name="Morton B.R."/>
            <person name="Clegg M.T."/>
            <person name="Duvall M.R."/>
        </authorList>
    </citation>
    <scope>NUCLEOTIDE SEQUENCE [LARGE SCALE GENOMIC DNA]</scope>
    <source>
        <strain evidence="4 5">HR-AV</strain>
    </source>
</reference>
<dbReference type="CDD" id="cd05017">
    <property type="entry name" value="SIS_PGI_PMI_1"/>
    <property type="match status" value="1"/>
</dbReference>
<name>A0A2S5A9H2_9SPHI</name>
<evidence type="ECO:0000313" key="5">
    <source>
        <dbReference type="Proteomes" id="UP000236893"/>
    </source>
</evidence>
<evidence type="ECO:0000256" key="2">
    <source>
        <dbReference type="ARBA" id="ARBA00023235"/>
    </source>
</evidence>
<keyword evidence="2" id="KW-0413">Isomerase</keyword>
<comment type="similarity">
    <text evidence="1">Belongs to the PGI/PMI family.</text>
</comment>
<dbReference type="GO" id="GO:1901135">
    <property type="term" value="P:carbohydrate derivative metabolic process"/>
    <property type="evidence" value="ECO:0007669"/>
    <property type="project" value="InterPro"/>
</dbReference>
<dbReference type="OrthoDB" id="9771734at2"/>